<gene>
    <name evidence="1" type="ORF">GXM_01298</name>
</gene>
<dbReference type="AlphaFoldDB" id="A0A5P8VTR0"/>
<dbReference type="Proteomes" id="UP000326678">
    <property type="component" value="Chromosome Gxm1"/>
</dbReference>
<dbReference type="EMBL" id="CP045226">
    <property type="protein sequence ID" value="QFS43825.1"/>
    <property type="molecule type" value="Genomic_DNA"/>
</dbReference>
<keyword evidence="2" id="KW-1185">Reference proteome</keyword>
<protein>
    <submittedName>
        <fullName evidence="1">Uncharacterized protein</fullName>
    </submittedName>
</protein>
<evidence type="ECO:0000313" key="1">
    <source>
        <dbReference type="EMBL" id="QFS43825.1"/>
    </source>
</evidence>
<sequence length="38" mass="4422">MNQKLFYSAFQLIELHHSVETRLIASLPIPRLNRGLNT</sequence>
<organism evidence="1 2">
    <name type="scientific">Nostoc sphaeroides CCNUC1</name>
    <dbReference type="NCBI Taxonomy" id="2653204"/>
    <lineage>
        <taxon>Bacteria</taxon>
        <taxon>Bacillati</taxon>
        <taxon>Cyanobacteriota</taxon>
        <taxon>Cyanophyceae</taxon>
        <taxon>Nostocales</taxon>
        <taxon>Nostocaceae</taxon>
        <taxon>Nostoc</taxon>
    </lineage>
</organism>
<evidence type="ECO:0000313" key="2">
    <source>
        <dbReference type="Proteomes" id="UP000326678"/>
    </source>
</evidence>
<reference evidence="1 2" key="1">
    <citation type="submission" date="2019-10" db="EMBL/GenBank/DDBJ databases">
        <title>Genomic and transcriptomic insights into the perfect genentic adaptation of a filamentous nitrogen-fixing cyanobacterium to rice fields.</title>
        <authorList>
            <person name="Chen Z."/>
        </authorList>
    </citation>
    <scope>NUCLEOTIDE SEQUENCE [LARGE SCALE GENOMIC DNA]</scope>
    <source>
        <strain evidence="1">CCNUC1</strain>
    </source>
</reference>
<name>A0A5P8VTR0_9NOSO</name>
<proteinExistence type="predicted"/>
<dbReference type="KEGG" id="nsh:GXM_01298"/>
<accession>A0A5P8VTR0</accession>